<keyword evidence="9" id="KW-0479">Metal-binding</keyword>
<keyword evidence="12" id="KW-0482">Metalloprotease</keyword>
<dbReference type="InterPro" id="IPR034015">
    <property type="entry name" value="M1_LTA4H"/>
</dbReference>
<evidence type="ECO:0000256" key="1">
    <source>
        <dbReference type="ARBA" id="ARBA00000098"/>
    </source>
</evidence>
<sequence>MTYSRPHRSSSISGPRDPYTGIDYNLGFHVLHYSLDLDYNVGPNHLQATAVLTVENYRALTTLSLDLASTLKVSKVSLRVYGGGPRASVKRFRHSNNKLHITMDAELPEDTSFDLSIRYSGTPRPLPSQWGDVGWEETTHGALVAGQPTGAASWFPCDDTPDEKATYRIAITASRDTTALATGQLSSERSRGASTTRVFEVNYPMSTYLAAVYVGPFQRHELPAATIGRKTVPVYAWLPAGTPEARNIREKVQKDFAQQTTMVEAFSQMFGPYPFPEYGVVIADEELEIPLEAQALSMFGCNHADGQGTYERLIAHELAHQWFGNSVGLVEWSDIWLNEGFACYSEWLWFEHSRGIPAAHHAWAHYQGLRAKPQDMVLVDPGAQDMFDDRVYKRGALAVHAVRVLLGDEVFFDLLTQWTSDHRTGLVETSDWENMVRRTVAGLRDVSDNAADMIFDAWLHSPQLPAFPESPDHPRPELDEQALRDLPAGESCSL</sequence>
<dbReference type="Gene3D" id="2.60.40.1730">
    <property type="entry name" value="tricorn interacting facor f3 domain"/>
    <property type="match status" value="1"/>
</dbReference>
<comment type="similarity">
    <text evidence="4">Belongs to the peptidase M1 family.</text>
</comment>
<dbReference type="InterPro" id="IPR027268">
    <property type="entry name" value="Peptidase_M4/M1_CTD_sf"/>
</dbReference>
<dbReference type="CDD" id="cd09603">
    <property type="entry name" value="M1_APN_like"/>
    <property type="match status" value="1"/>
</dbReference>
<dbReference type="RefSeq" id="WP_151843592.1">
    <property type="nucleotide sequence ID" value="NZ_WBZJ01000001.1"/>
</dbReference>
<dbReference type="Proteomes" id="UP000436181">
    <property type="component" value="Unassembled WGS sequence"/>
</dbReference>
<reference evidence="18 19" key="1">
    <citation type="submission" date="2019-10" db="EMBL/GenBank/DDBJ databases">
        <title>Corynebacterium sp novel species isolated from the respiratory tract of Marmot.</title>
        <authorList>
            <person name="Zhang G."/>
        </authorList>
    </citation>
    <scope>NUCLEOTIDE SEQUENCE [LARGE SCALE GENOMIC DNA]</scope>
    <source>
        <strain evidence="18 19">336</strain>
    </source>
</reference>
<evidence type="ECO:0000313" key="19">
    <source>
        <dbReference type="Proteomes" id="UP000436181"/>
    </source>
</evidence>
<evidence type="ECO:0000256" key="8">
    <source>
        <dbReference type="ARBA" id="ARBA00022670"/>
    </source>
</evidence>
<accession>A0ABQ6VEE0</accession>
<keyword evidence="10" id="KW-0378">Hydrolase</keyword>
<evidence type="ECO:0000256" key="14">
    <source>
        <dbReference type="ARBA" id="ARBA00031533"/>
    </source>
</evidence>
<evidence type="ECO:0000256" key="12">
    <source>
        <dbReference type="ARBA" id="ARBA00023049"/>
    </source>
</evidence>
<dbReference type="EMBL" id="WBZJ01000001">
    <property type="protein sequence ID" value="KAB3522668.1"/>
    <property type="molecule type" value="Genomic_DNA"/>
</dbReference>
<dbReference type="PANTHER" id="PTHR45726">
    <property type="entry name" value="LEUKOTRIENE A-4 HYDROLASE"/>
    <property type="match status" value="1"/>
</dbReference>
<dbReference type="EC" id="3.4.11.2" evidence="5"/>
<evidence type="ECO:0000256" key="11">
    <source>
        <dbReference type="ARBA" id="ARBA00022833"/>
    </source>
</evidence>
<dbReference type="PANTHER" id="PTHR45726:SF3">
    <property type="entry name" value="LEUKOTRIENE A-4 HYDROLASE"/>
    <property type="match status" value="1"/>
</dbReference>
<evidence type="ECO:0000256" key="6">
    <source>
        <dbReference type="ARBA" id="ARBA00015611"/>
    </source>
</evidence>
<evidence type="ECO:0000256" key="15">
    <source>
        <dbReference type="SAM" id="MobiDB-lite"/>
    </source>
</evidence>
<dbReference type="Gene3D" id="1.10.390.10">
    <property type="entry name" value="Neutral Protease Domain 2"/>
    <property type="match status" value="1"/>
</dbReference>
<evidence type="ECO:0000256" key="10">
    <source>
        <dbReference type="ARBA" id="ARBA00022801"/>
    </source>
</evidence>
<gene>
    <name evidence="18" type="ORF">F8377_00305</name>
</gene>
<organism evidence="18 19">
    <name type="scientific">Corynebacterium zhongnanshanii</name>
    <dbReference type="NCBI Taxonomy" id="2768834"/>
    <lineage>
        <taxon>Bacteria</taxon>
        <taxon>Bacillati</taxon>
        <taxon>Actinomycetota</taxon>
        <taxon>Actinomycetes</taxon>
        <taxon>Mycobacteriales</taxon>
        <taxon>Corynebacteriaceae</taxon>
        <taxon>Corynebacterium</taxon>
    </lineage>
</organism>
<keyword evidence="7" id="KW-0963">Cytoplasm</keyword>
<evidence type="ECO:0000259" key="16">
    <source>
        <dbReference type="Pfam" id="PF01433"/>
    </source>
</evidence>
<dbReference type="InterPro" id="IPR001930">
    <property type="entry name" value="Peptidase_M1"/>
</dbReference>
<comment type="cofactor">
    <cofactor evidence="2">
        <name>Zn(2+)</name>
        <dbReference type="ChEBI" id="CHEBI:29105"/>
    </cofactor>
</comment>
<protein>
    <recommendedName>
        <fullName evidence="6">Aminopeptidase N</fullName>
        <ecNumber evidence="5">3.4.11.2</ecNumber>
    </recommendedName>
    <alternativeName>
        <fullName evidence="13">Alanine aminopeptidase</fullName>
    </alternativeName>
    <alternativeName>
        <fullName evidence="14">Lysyl aminopeptidase</fullName>
    </alternativeName>
</protein>
<dbReference type="Pfam" id="PF01433">
    <property type="entry name" value="Peptidase_M1"/>
    <property type="match status" value="1"/>
</dbReference>
<dbReference type="PRINTS" id="PR00756">
    <property type="entry name" value="ALADIPTASE"/>
</dbReference>
<comment type="subcellular location">
    <subcellularLocation>
        <location evidence="3">Cytoplasm</location>
    </subcellularLocation>
</comment>
<evidence type="ECO:0000256" key="13">
    <source>
        <dbReference type="ARBA" id="ARBA00029811"/>
    </source>
</evidence>
<proteinExistence type="inferred from homology"/>
<comment type="catalytic activity">
    <reaction evidence="1">
        <text>Release of an N-terminal amino acid, Xaa-|-Yaa- from a peptide, amide or arylamide. Xaa is preferably Ala, but may be most amino acids including Pro (slow action). When a terminal hydrophobic residue is followed by a prolyl residue, the two may be released as an intact Xaa-Pro dipeptide.</text>
        <dbReference type="EC" id="3.4.11.2"/>
    </reaction>
</comment>
<evidence type="ECO:0000256" key="3">
    <source>
        <dbReference type="ARBA" id="ARBA00004496"/>
    </source>
</evidence>
<feature type="domain" description="Aminopeptidase N-like N-terminal" evidence="17">
    <location>
        <begin position="31"/>
        <end position="209"/>
    </location>
</feature>
<evidence type="ECO:0000259" key="17">
    <source>
        <dbReference type="Pfam" id="PF17900"/>
    </source>
</evidence>
<evidence type="ECO:0000256" key="5">
    <source>
        <dbReference type="ARBA" id="ARBA00012564"/>
    </source>
</evidence>
<dbReference type="InterPro" id="IPR014782">
    <property type="entry name" value="Peptidase_M1_dom"/>
</dbReference>
<comment type="caution">
    <text evidence="18">The sequence shown here is derived from an EMBL/GenBank/DDBJ whole genome shotgun (WGS) entry which is preliminary data.</text>
</comment>
<dbReference type="InterPro" id="IPR042097">
    <property type="entry name" value="Aminopeptidase_N-like_N_sf"/>
</dbReference>
<feature type="region of interest" description="Disordered" evidence="15">
    <location>
        <begin position="465"/>
        <end position="494"/>
    </location>
</feature>
<dbReference type="SUPFAM" id="SSF55486">
    <property type="entry name" value="Metalloproteases ('zincins'), catalytic domain"/>
    <property type="match status" value="1"/>
</dbReference>
<evidence type="ECO:0000256" key="9">
    <source>
        <dbReference type="ARBA" id="ARBA00022723"/>
    </source>
</evidence>
<dbReference type="Pfam" id="PF17900">
    <property type="entry name" value="Peptidase_M1_N"/>
    <property type="match status" value="1"/>
</dbReference>
<keyword evidence="19" id="KW-1185">Reference proteome</keyword>
<evidence type="ECO:0000313" key="18">
    <source>
        <dbReference type="EMBL" id="KAB3522668.1"/>
    </source>
</evidence>
<dbReference type="InterPro" id="IPR045357">
    <property type="entry name" value="Aminopeptidase_N-like_N"/>
</dbReference>
<keyword evidence="8" id="KW-0645">Protease</keyword>
<feature type="compositionally biased region" description="Basic and acidic residues" evidence="15">
    <location>
        <begin position="470"/>
        <end position="483"/>
    </location>
</feature>
<keyword evidence="11" id="KW-0862">Zinc</keyword>
<evidence type="ECO:0000256" key="2">
    <source>
        <dbReference type="ARBA" id="ARBA00001947"/>
    </source>
</evidence>
<evidence type="ECO:0000256" key="7">
    <source>
        <dbReference type="ARBA" id="ARBA00022490"/>
    </source>
</evidence>
<evidence type="ECO:0000256" key="4">
    <source>
        <dbReference type="ARBA" id="ARBA00010136"/>
    </source>
</evidence>
<dbReference type="SUPFAM" id="SSF63737">
    <property type="entry name" value="Leukotriene A4 hydrolase N-terminal domain"/>
    <property type="match status" value="1"/>
</dbReference>
<feature type="domain" description="Peptidase M1 membrane alanine aminopeptidase" evidence="16">
    <location>
        <begin position="272"/>
        <end position="439"/>
    </location>
</feature>
<name>A0ABQ6VEE0_9CORY</name>